<evidence type="ECO:0000313" key="13">
    <source>
        <dbReference type="Proteomes" id="UP000886523"/>
    </source>
</evidence>
<feature type="repeat" description="ANK" evidence="7">
    <location>
        <begin position="564"/>
        <end position="596"/>
    </location>
</feature>
<evidence type="ECO:0000259" key="11">
    <source>
        <dbReference type="Pfam" id="PF17763"/>
    </source>
</evidence>
<dbReference type="Proteomes" id="UP000886523">
    <property type="component" value="Unassembled WGS sequence"/>
</dbReference>
<protein>
    <recommendedName>
        <fullName evidence="1">asparaginase</fullName>
        <ecNumber evidence="1">3.5.1.1</ecNumber>
    </recommendedName>
</protein>
<evidence type="ECO:0000256" key="4">
    <source>
        <dbReference type="ARBA" id="ARBA00023043"/>
    </source>
</evidence>
<dbReference type="SUPFAM" id="SSF53774">
    <property type="entry name" value="Glutaminase/Asparaginase"/>
    <property type="match status" value="1"/>
</dbReference>
<organism evidence="12 13">
    <name type="scientific">Hydnum rufescens UP504</name>
    <dbReference type="NCBI Taxonomy" id="1448309"/>
    <lineage>
        <taxon>Eukaryota</taxon>
        <taxon>Fungi</taxon>
        <taxon>Dikarya</taxon>
        <taxon>Basidiomycota</taxon>
        <taxon>Agaricomycotina</taxon>
        <taxon>Agaricomycetes</taxon>
        <taxon>Cantharellales</taxon>
        <taxon>Hydnaceae</taxon>
        <taxon>Hydnum</taxon>
    </lineage>
</organism>
<dbReference type="SMART" id="SM00248">
    <property type="entry name" value="ANK"/>
    <property type="match status" value="3"/>
</dbReference>
<dbReference type="InterPro" id="IPR037152">
    <property type="entry name" value="L-asparaginase_N_sf"/>
</dbReference>
<dbReference type="PANTHER" id="PTHR11707:SF28">
    <property type="entry name" value="60 KDA LYSOPHOSPHOLIPASE"/>
    <property type="match status" value="1"/>
</dbReference>
<dbReference type="Gene3D" id="3.40.50.40">
    <property type="match status" value="1"/>
</dbReference>
<dbReference type="EMBL" id="MU128960">
    <property type="protein sequence ID" value="KAF9514450.1"/>
    <property type="molecule type" value="Genomic_DNA"/>
</dbReference>
<dbReference type="FunFam" id="3.40.50.1170:FF:000003">
    <property type="entry name" value="60 kDa lysophospholipase"/>
    <property type="match status" value="1"/>
</dbReference>
<dbReference type="InterPro" id="IPR027474">
    <property type="entry name" value="L-asparaginase_N"/>
</dbReference>
<dbReference type="InterPro" id="IPR040919">
    <property type="entry name" value="Asparaginase_C"/>
</dbReference>
<dbReference type="PIRSF" id="PIRSF001220">
    <property type="entry name" value="L-ASNase_gatD"/>
    <property type="match status" value="1"/>
</dbReference>
<dbReference type="SFLD" id="SFLDS00057">
    <property type="entry name" value="Glutaminase/Asparaginase"/>
    <property type="match status" value="1"/>
</dbReference>
<keyword evidence="2" id="KW-0677">Repeat</keyword>
<feature type="region of interest" description="Disordered" evidence="9">
    <location>
        <begin position="73"/>
        <end position="98"/>
    </location>
</feature>
<feature type="repeat" description="ANK" evidence="7">
    <location>
        <begin position="597"/>
        <end position="629"/>
    </location>
</feature>
<comment type="similarity">
    <text evidence="5">In the N-terminal section; belongs to the asparaginase 1 family.</text>
</comment>
<dbReference type="InterPro" id="IPR020827">
    <property type="entry name" value="Asparaginase/glutaminase_AS1"/>
</dbReference>
<accession>A0A9P6DY13</accession>
<feature type="binding site" evidence="6">
    <location>
        <position position="150"/>
    </location>
    <ligand>
        <name>substrate</name>
    </ligand>
</feature>
<keyword evidence="13" id="KW-1185">Reference proteome</keyword>
<dbReference type="InterPro" id="IPR036152">
    <property type="entry name" value="Asp/glu_Ase-like_sf"/>
</dbReference>
<dbReference type="InterPro" id="IPR002110">
    <property type="entry name" value="Ankyrin_rpt"/>
</dbReference>
<dbReference type="PROSITE" id="PS50088">
    <property type="entry name" value="ANK_REPEAT"/>
    <property type="match status" value="2"/>
</dbReference>
<dbReference type="PIRSF" id="PIRSF500176">
    <property type="entry name" value="L_ASNase"/>
    <property type="match status" value="1"/>
</dbReference>
<evidence type="ECO:0000256" key="9">
    <source>
        <dbReference type="SAM" id="MobiDB-lite"/>
    </source>
</evidence>
<dbReference type="GO" id="GO:0004067">
    <property type="term" value="F:asparaginase activity"/>
    <property type="evidence" value="ECO:0007669"/>
    <property type="project" value="UniProtKB-UniRule"/>
</dbReference>
<dbReference type="Gene3D" id="3.40.50.1170">
    <property type="entry name" value="L-asparaginase, N-terminal domain"/>
    <property type="match status" value="1"/>
</dbReference>
<dbReference type="OrthoDB" id="542841at2759"/>
<evidence type="ECO:0000256" key="3">
    <source>
        <dbReference type="ARBA" id="ARBA00022801"/>
    </source>
</evidence>
<dbReference type="CDD" id="cd08963">
    <property type="entry name" value="L-asparaginase_I"/>
    <property type="match status" value="1"/>
</dbReference>
<dbReference type="Pfam" id="PF12796">
    <property type="entry name" value="Ank_2"/>
    <property type="match status" value="1"/>
</dbReference>
<dbReference type="InterPro" id="IPR036770">
    <property type="entry name" value="Ankyrin_rpt-contain_sf"/>
</dbReference>
<feature type="binding site" evidence="6">
    <location>
        <begin position="181"/>
        <end position="182"/>
    </location>
    <ligand>
        <name>substrate</name>
    </ligand>
</feature>
<evidence type="ECO:0000256" key="5">
    <source>
        <dbReference type="ARBA" id="ARBA00061199"/>
    </source>
</evidence>
<feature type="compositionally biased region" description="Polar residues" evidence="9">
    <location>
        <begin position="88"/>
        <end position="98"/>
    </location>
</feature>
<dbReference type="InterPro" id="IPR027473">
    <property type="entry name" value="L-asparaginase_C"/>
</dbReference>
<gene>
    <name evidence="12" type="ORF">BS47DRAFT_1392411</name>
</gene>
<dbReference type="InterPro" id="IPR041725">
    <property type="entry name" value="L-asparaginase_I"/>
</dbReference>
<dbReference type="AlphaFoldDB" id="A0A9P6DY13"/>
<dbReference type="EC" id="3.5.1.1" evidence="1"/>
<proteinExistence type="inferred from homology"/>
<dbReference type="Gene3D" id="1.25.40.20">
    <property type="entry name" value="Ankyrin repeat-containing domain"/>
    <property type="match status" value="1"/>
</dbReference>
<evidence type="ECO:0000259" key="10">
    <source>
        <dbReference type="Pfam" id="PF00710"/>
    </source>
</evidence>
<feature type="domain" description="Asparaginase/glutaminase C-terminal" evidence="11">
    <location>
        <begin position="302"/>
        <end position="417"/>
    </location>
</feature>
<feature type="active site" evidence="8">
    <location>
        <position position="24"/>
    </location>
</feature>
<dbReference type="PANTHER" id="PTHR11707">
    <property type="entry name" value="L-ASPARAGINASE"/>
    <property type="match status" value="1"/>
</dbReference>
<dbReference type="InterPro" id="IPR006034">
    <property type="entry name" value="Asparaginase/glutaminase-like"/>
</dbReference>
<keyword evidence="3" id="KW-0378">Hydrolase</keyword>
<dbReference type="GO" id="GO:0006528">
    <property type="term" value="P:asparagine metabolic process"/>
    <property type="evidence" value="ECO:0007669"/>
    <property type="project" value="UniProtKB-ARBA"/>
</dbReference>
<dbReference type="PROSITE" id="PS50297">
    <property type="entry name" value="ANK_REP_REGION"/>
    <property type="match status" value="2"/>
</dbReference>
<evidence type="ECO:0000256" key="1">
    <source>
        <dbReference type="ARBA" id="ARBA00012920"/>
    </source>
</evidence>
<name>A0A9P6DY13_9AGAM</name>
<evidence type="ECO:0000256" key="7">
    <source>
        <dbReference type="PROSITE-ProRule" id="PRU00023"/>
    </source>
</evidence>
<dbReference type="PRINTS" id="PR00139">
    <property type="entry name" value="ASNGLNASE"/>
</dbReference>
<sequence>MTKLTPMDSDTGARTILVIYTGGTIGMLSGEKGYQPEPHYLASALGNSRRFNDPTGDSHFSNSSSIAEWRTHRGTATPDGNRSPVGTRGSSSTLPVRSTRPVTLQDDISPSVQLGDGVYETFLPSLITPTSSTDKRIRYVVLEWQPIIDSSNMEFSDWIRLASEIELNYSFFDAFLILSGTDTICYTTSALSFLLEDLGKTVIVTGAQIPLSHLRNDAVDNLLGALSIAGRYIIPECCLYFNHTLYRGNRVFKHSSFDLDAFSSPNFPHLVDVGTQIVVNWRNILVPRAVRRFRAHKSMCPHVATLRLFPGITAASAHTFLSPPIQGVILQSFGAGNAPQRKDLMDVIKEACDRGIVVVAISQCSKGSVTATYAAGRSLADGGVVPGADMTPEAALTKLSYLLSKSELSTADVRKLMEIPLRGELTVPVGLSASVPSGLDGVQSVMAHLLRLSTNTPASSTYSSFGALQIEAPPSQSLTERAKDVTASWSLTASDAASTAIAILPYLIHLAASKDDIHALKFCIDAADTAAADPSIEASESGDPVSAIISRGGAAGIVNALDTARRAPLHTAALRGSVACTEVLLESGASVHLRDSLDHTSLYYAARQGHEDVAMLLVKAGANLAGADLSSAAKQMVSLDSAKDQLWVALLEQSESLG</sequence>
<evidence type="ECO:0000256" key="6">
    <source>
        <dbReference type="PIRSR" id="PIRSR001220-2"/>
    </source>
</evidence>
<feature type="domain" description="L-asparaginase N-terminal" evidence="10">
    <location>
        <begin position="16"/>
        <end position="283"/>
    </location>
</feature>
<reference evidence="12" key="1">
    <citation type="journal article" date="2020" name="Nat. Commun.">
        <title>Large-scale genome sequencing of mycorrhizal fungi provides insights into the early evolution of symbiotic traits.</title>
        <authorList>
            <person name="Miyauchi S."/>
            <person name="Kiss E."/>
            <person name="Kuo A."/>
            <person name="Drula E."/>
            <person name="Kohler A."/>
            <person name="Sanchez-Garcia M."/>
            <person name="Morin E."/>
            <person name="Andreopoulos B."/>
            <person name="Barry K.W."/>
            <person name="Bonito G."/>
            <person name="Buee M."/>
            <person name="Carver A."/>
            <person name="Chen C."/>
            <person name="Cichocki N."/>
            <person name="Clum A."/>
            <person name="Culley D."/>
            <person name="Crous P.W."/>
            <person name="Fauchery L."/>
            <person name="Girlanda M."/>
            <person name="Hayes R.D."/>
            <person name="Keri Z."/>
            <person name="LaButti K."/>
            <person name="Lipzen A."/>
            <person name="Lombard V."/>
            <person name="Magnuson J."/>
            <person name="Maillard F."/>
            <person name="Murat C."/>
            <person name="Nolan M."/>
            <person name="Ohm R.A."/>
            <person name="Pangilinan J."/>
            <person name="Pereira M.F."/>
            <person name="Perotto S."/>
            <person name="Peter M."/>
            <person name="Pfister S."/>
            <person name="Riley R."/>
            <person name="Sitrit Y."/>
            <person name="Stielow J.B."/>
            <person name="Szollosi G."/>
            <person name="Zifcakova L."/>
            <person name="Stursova M."/>
            <person name="Spatafora J.W."/>
            <person name="Tedersoo L."/>
            <person name="Vaario L.M."/>
            <person name="Yamada A."/>
            <person name="Yan M."/>
            <person name="Wang P."/>
            <person name="Xu J."/>
            <person name="Bruns T."/>
            <person name="Baldrian P."/>
            <person name="Vilgalys R."/>
            <person name="Dunand C."/>
            <person name="Henrissat B."/>
            <person name="Grigoriev I.V."/>
            <person name="Hibbett D."/>
            <person name="Nagy L.G."/>
            <person name="Martin F.M."/>
        </authorList>
    </citation>
    <scope>NUCLEOTIDE SEQUENCE</scope>
    <source>
        <strain evidence="12">UP504</strain>
    </source>
</reference>
<dbReference type="FunFam" id="3.40.50.40:FF:000001">
    <property type="entry name" value="L-asparaginase 1"/>
    <property type="match status" value="1"/>
</dbReference>
<dbReference type="SMART" id="SM00870">
    <property type="entry name" value="Asparaginase"/>
    <property type="match status" value="1"/>
</dbReference>
<comment type="caution">
    <text evidence="12">The sequence shown here is derived from an EMBL/GenBank/DDBJ whole genome shotgun (WGS) entry which is preliminary data.</text>
</comment>
<dbReference type="SUPFAM" id="SSF48403">
    <property type="entry name" value="Ankyrin repeat"/>
    <property type="match status" value="1"/>
</dbReference>
<dbReference type="Pfam" id="PF00710">
    <property type="entry name" value="Asparaginase"/>
    <property type="match status" value="1"/>
</dbReference>
<evidence type="ECO:0000256" key="8">
    <source>
        <dbReference type="PROSITE-ProRule" id="PRU10099"/>
    </source>
</evidence>
<evidence type="ECO:0000256" key="2">
    <source>
        <dbReference type="ARBA" id="ARBA00022737"/>
    </source>
</evidence>
<dbReference type="PROSITE" id="PS51732">
    <property type="entry name" value="ASN_GLN_ASE_3"/>
    <property type="match status" value="1"/>
</dbReference>
<dbReference type="Pfam" id="PF17763">
    <property type="entry name" value="Asparaginase_C"/>
    <property type="match status" value="1"/>
</dbReference>
<keyword evidence="4 7" id="KW-0040">ANK repeat</keyword>
<evidence type="ECO:0000313" key="12">
    <source>
        <dbReference type="EMBL" id="KAF9514450.1"/>
    </source>
</evidence>
<dbReference type="PROSITE" id="PS00144">
    <property type="entry name" value="ASN_GLN_ASE_1"/>
    <property type="match status" value="1"/>
</dbReference>